<proteinExistence type="predicted"/>
<dbReference type="AlphaFoldDB" id="A0A0B6ZZJ5"/>
<feature type="non-terminal residue" evidence="1">
    <location>
        <position position="1"/>
    </location>
</feature>
<protein>
    <submittedName>
        <fullName evidence="1">Uncharacterized protein</fullName>
    </submittedName>
</protein>
<name>A0A0B6ZZJ5_9EUPU</name>
<evidence type="ECO:0000313" key="1">
    <source>
        <dbReference type="EMBL" id="CEK73160.1"/>
    </source>
</evidence>
<feature type="non-terminal residue" evidence="1">
    <location>
        <position position="586"/>
    </location>
</feature>
<accession>A0A0B6ZZJ5</accession>
<gene>
    <name evidence="1" type="primary">ORF85554</name>
</gene>
<dbReference type="EMBL" id="HACG01026295">
    <property type="protein sequence ID" value="CEK73160.1"/>
    <property type="molecule type" value="Transcribed_RNA"/>
</dbReference>
<organism evidence="1">
    <name type="scientific">Arion vulgaris</name>
    <dbReference type="NCBI Taxonomy" id="1028688"/>
    <lineage>
        <taxon>Eukaryota</taxon>
        <taxon>Metazoa</taxon>
        <taxon>Spiralia</taxon>
        <taxon>Lophotrochozoa</taxon>
        <taxon>Mollusca</taxon>
        <taxon>Gastropoda</taxon>
        <taxon>Heterobranchia</taxon>
        <taxon>Euthyneura</taxon>
        <taxon>Panpulmonata</taxon>
        <taxon>Eupulmonata</taxon>
        <taxon>Stylommatophora</taxon>
        <taxon>Helicina</taxon>
        <taxon>Arionoidea</taxon>
        <taxon>Arionidae</taxon>
        <taxon>Arion</taxon>
    </lineage>
</organism>
<reference evidence="1" key="1">
    <citation type="submission" date="2014-12" db="EMBL/GenBank/DDBJ databases">
        <title>Insight into the proteome of Arion vulgaris.</title>
        <authorList>
            <person name="Aradska J."/>
            <person name="Bulat T."/>
            <person name="Smidak R."/>
            <person name="Sarate P."/>
            <person name="Gangsoo J."/>
            <person name="Sialana F."/>
            <person name="Bilban M."/>
            <person name="Lubec G."/>
        </authorList>
    </citation>
    <scope>NUCLEOTIDE SEQUENCE</scope>
    <source>
        <tissue evidence="1">Skin</tissue>
    </source>
</reference>
<sequence length="586" mass="67562">VNDNKFHEGSNHDILNEDTLVADMAKDDFVSDTEWSNDQKEVTRRRTFLTENKLVRPAAADRLEQRIAPDLKRSYRHLMDHLHGVLRKFFQSLQILKSYNEEIFNGTRYDIMMGAIEIIEKINEANVYIYDGVISATQFTREVTMKYHLRRNVKNPGRQQEIPLELLKSQVSERNFQPHLDRVYEEQRKLKAEMETVNAMKKTCILGESHLKQVRELFTTSYDRPSIQDMFNYLNASIIRINVGTRMSPQLKQLKRHKMYIDYVQKILSTAKRFLTNSAVEVQKGLRQMQENFNMYNTWRQRKQPNNKFSSQRNLMSTLTLGNYGQLQNLVSQAKKHANELTSQQNILQSILDSPINKAKAVVTRKDNSALPIELKFLASRLKLLMKDTFSSLDKLRIYIGSKVKIIPSKTCSSQLEGSGLDDSDLCEEEEGSGIQGSYSHKVFATDDEDFTFIVEPVDSTSLPVHSVKQLGVDLANFTSTLLHSSNKIVDDAQNLQRSLAGTRKLWDNTKSSFADIEKSTDIQKDFILRLDDSGNNFQEIQIKIQNISQKVNNLKRFNLDEAVDKAKKALHKRKTRLEVDGKPSR</sequence>